<sequence length="187" mass="21255">MAEESSVAAKGFEKVAGTLEKLVDNRMLVLWAAFILYFDIWLIATNIDMAALSIDSAIIRIKALNMRTIVSFIAIFSVLMCLVFPALRYVYTTLLLHYGNFRYSNSNRTPDQQKMSNWAAGTVGFGIWDLFSGAFSQTGNYSGYLLYVAAQLEKKQFGNYNISSWLHIFYFFLLSRSFRAGILTNIR</sequence>
<feature type="transmembrane region" description="Helical" evidence="1">
    <location>
        <begin position="28"/>
        <end position="47"/>
    </location>
</feature>
<name>A0ABZ1USS3_9BURK</name>
<evidence type="ECO:0000256" key="1">
    <source>
        <dbReference type="SAM" id="Phobius"/>
    </source>
</evidence>
<keyword evidence="1" id="KW-1133">Transmembrane helix</keyword>
<dbReference type="EMBL" id="CP136508">
    <property type="protein sequence ID" value="WUR15374.1"/>
    <property type="molecule type" value="Genomic_DNA"/>
</dbReference>
<feature type="transmembrane region" description="Helical" evidence="1">
    <location>
        <begin position="68"/>
        <end position="91"/>
    </location>
</feature>
<protein>
    <submittedName>
        <fullName evidence="2">Uncharacterized protein</fullName>
    </submittedName>
</protein>
<proteinExistence type="predicted"/>
<organism evidence="2 3">
    <name type="scientific">[Empedobacter] haloabium</name>
    <dbReference type="NCBI Taxonomy" id="592317"/>
    <lineage>
        <taxon>Bacteria</taxon>
        <taxon>Pseudomonadati</taxon>
        <taxon>Pseudomonadota</taxon>
        <taxon>Betaproteobacteria</taxon>
        <taxon>Burkholderiales</taxon>
        <taxon>Oxalobacteraceae</taxon>
        <taxon>Telluria group</taxon>
        <taxon>Telluria group incertae sedis</taxon>
    </lineage>
</organism>
<keyword evidence="3" id="KW-1185">Reference proteome</keyword>
<evidence type="ECO:0000313" key="3">
    <source>
        <dbReference type="Proteomes" id="UP000321323"/>
    </source>
</evidence>
<keyword evidence="1" id="KW-0472">Membrane</keyword>
<reference evidence="2 3" key="1">
    <citation type="journal article" date="2019" name="Int. J. Syst. Evol. Microbiol.">
        <title>The Draft Whole-Genome Sequence of the Antibiotic Producer Empedobacter haloabium ATCC 31962 Provides Indications for Its Taxonomic Reclassification.</title>
        <authorList>
            <person name="Miess H."/>
            <person name="Arlt P."/>
            <person name="Apel A.K."/>
            <person name="Weber T."/>
            <person name="Nieselt K."/>
            <person name="Hanssen F."/>
            <person name="Czemmel S."/>
            <person name="Nahnsen S."/>
            <person name="Gross H."/>
        </authorList>
    </citation>
    <scope>NUCLEOTIDE SEQUENCE [LARGE SCALE GENOMIC DNA]</scope>
    <source>
        <strain evidence="2 3">ATCC 31962</strain>
    </source>
</reference>
<gene>
    <name evidence="2" type="ORF">E7V67_009815</name>
</gene>
<accession>A0ABZ1USS3</accession>
<evidence type="ECO:0000313" key="2">
    <source>
        <dbReference type="EMBL" id="WUR15374.1"/>
    </source>
</evidence>
<dbReference type="Proteomes" id="UP000321323">
    <property type="component" value="Chromosome"/>
</dbReference>
<keyword evidence="1" id="KW-0812">Transmembrane</keyword>